<keyword evidence="8" id="KW-0456">Lyase</keyword>
<accession>A0AAE3KYA6</accession>
<dbReference type="SUPFAM" id="SSF102114">
    <property type="entry name" value="Radical SAM enzymes"/>
    <property type="match status" value="1"/>
</dbReference>
<evidence type="ECO:0000256" key="3">
    <source>
        <dbReference type="ARBA" id="ARBA00022723"/>
    </source>
</evidence>
<evidence type="ECO:0000256" key="1">
    <source>
        <dbReference type="ARBA" id="ARBA00022485"/>
    </source>
</evidence>
<dbReference type="InterPro" id="IPR013785">
    <property type="entry name" value="Aldolase_TIM"/>
</dbReference>
<comment type="caution">
    <text evidence="8">The sequence shown here is derived from an EMBL/GenBank/DDBJ whole genome shotgun (WGS) entry which is preliminary data.</text>
</comment>
<dbReference type="InterPro" id="IPR034457">
    <property type="entry name" value="Organic_radical-activating"/>
</dbReference>
<dbReference type="InterPro" id="IPR007197">
    <property type="entry name" value="rSAM"/>
</dbReference>
<keyword evidence="1" id="KW-0004">4Fe-4S</keyword>
<feature type="binding site" evidence="6">
    <location>
        <position position="87"/>
    </location>
    <ligand>
        <name>[4Fe-4S] cluster</name>
        <dbReference type="ChEBI" id="CHEBI:49883"/>
        <note>4Fe-4S-S-AdoMet</note>
    </ligand>
</feature>
<dbReference type="Proteomes" id="UP001206983">
    <property type="component" value="Unassembled WGS sequence"/>
</dbReference>
<dbReference type="PANTHER" id="PTHR30352:SF5">
    <property type="entry name" value="PYRUVATE FORMATE-LYASE 1-ACTIVATING ENZYME"/>
    <property type="match status" value="1"/>
</dbReference>
<dbReference type="InterPro" id="IPR058240">
    <property type="entry name" value="rSAM_sf"/>
</dbReference>
<evidence type="ECO:0000313" key="8">
    <source>
        <dbReference type="EMBL" id="MCQ6963785.1"/>
    </source>
</evidence>
<reference evidence="8 9" key="1">
    <citation type="journal article" date="2011" name="Appl. Environ. Microbiol.">
        <title>Methanogenic archaea isolated from Taiwan's Chelungpu fault.</title>
        <authorList>
            <person name="Wu S.Y."/>
            <person name="Lai M.C."/>
        </authorList>
    </citation>
    <scope>NUCLEOTIDE SEQUENCE [LARGE SCALE GENOMIC DNA]</scope>
    <source>
        <strain evidence="8 9">St545Mb</strain>
    </source>
</reference>
<feature type="binding site" evidence="6">
    <location>
        <position position="90"/>
    </location>
    <ligand>
        <name>[4Fe-4S] cluster</name>
        <dbReference type="ChEBI" id="CHEBI:49883"/>
        <note>4Fe-4S-S-AdoMet</note>
    </ligand>
</feature>
<dbReference type="SFLD" id="SFLDS00029">
    <property type="entry name" value="Radical_SAM"/>
    <property type="match status" value="1"/>
</dbReference>
<dbReference type="PANTHER" id="PTHR30352">
    <property type="entry name" value="PYRUVATE FORMATE-LYASE-ACTIVATING ENZYME"/>
    <property type="match status" value="1"/>
</dbReference>
<name>A0AAE3KYA6_9EURY</name>
<evidence type="ECO:0000259" key="7">
    <source>
        <dbReference type="PROSITE" id="PS51918"/>
    </source>
</evidence>
<dbReference type="EMBL" id="JTEO01000010">
    <property type="protein sequence ID" value="MCQ6963785.1"/>
    <property type="molecule type" value="Genomic_DNA"/>
</dbReference>
<dbReference type="InterPro" id="IPR016431">
    <property type="entry name" value="Pyrv-formate_lyase-activ_prd"/>
</dbReference>
<dbReference type="PROSITE" id="PS51918">
    <property type="entry name" value="RADICAL_SAM"/>
    <property type="match status" value="1"/>
</dbReference>
<dbReference type="GO" id="GO:0046872">
    <property type="term" value="F:metal ion binding"/>
    <property type="evidence" value="ECO:0007669"/>
    <property type="project" value="UniProtKB-KW"/>
</dbReference>
<dbReference type="Pfam" id="PF04055">
    <property type="entry name" value="Radical_SAM"/>
    <property type="match status" value="1"/>
</dbReference>
<feature type="binding site" evidence="6">
    <location>
        <position position="83"/>
    </location>
    <ligand>
        <name>[4Fe-4S] cluster</name>
        <dbReference type="ChEBI" id="CHEBI:49883"/>
        <note>4Fe-4S-S-AdoMet</note>
    </ligand>
</feature>
<keyword evidence="2 6" id="KW-0949">S-adenosyl-L-methionine</keyword>
<evidence type="ECO:0000256" key="5">
    <source>
        <dbReference type="ARBA" id="ARBA00023014"/>
    </source>
</evidence>
<keyword evidence="8" id="KW-0670">Pyruvate</keyword>
<evidence type="ECO:0000256" key="2">
    <source>
        <dbReference type="ARBA" id="ARBA00022691"/>
    </source>
</evidence>
<dbReference type="SFLD" id="SFLDG01101">
    <property type="entry name" value="Uncharacterised_Radical_SAM_Su"/>
    <property type="match status" value="1"/>
</dbReference>
<dbReference type="GO" id="GO:0016829">
    <property type="term" value="F:lyase activity"/>
    <property type="evidence" value="ECO:0007669"/>
    <property type="project" value="UniProtKB-KW"/>
</dbReference>
<keyword evidence="5 6" id="KW-0411">Iron-sulfur</keyword>
<evidence type="ECO:0000313" key="9">
    <source>
        <dbReference type="Proteomes" id="UP001206983"/>
    </source>
</evidence>
<sequence length="345" mass="39221">MIREAMLYEKLDDKKVHCKVCAQSCTISPGKRGFCRVRENRDGTLYTLNYNVVSSEALDPIEKKPLFHFYPGSAVYSLGSIGCNFRCRHCQNWTISQVEIDTSRSVEMSPETAVSRALQYGARSIAWTYNEPTIWYEYTYDCARLAKEAGLATIYVTNGYITPEALEKISPYLDAFRVDFKAFNNEFYRKMASARLEPVLEATKMAHGLGMHIEVVNLVIPTHNDDPGELRAMSRWIYENLGADTPIHFTRFHPYYQLTDVPPTPLKTLEMAYDIAKEEGLHYIYIGNVPGSGKESTFCPECNQLLIKRGVFDMEEYNITDDKACPNCGKDICIFEEDAGDAKTC</sequence>
<evidence type="ECO:0000256" key="4">
    <source>
        <dbReference type="ARBA" id="ARBA00023004"/>
    </source>
</evidence>
<proteinExistence type="predicted"/>
<dbReference type="AlphaFoldDB" id="A0AAE3KYA6"/>
<dbReference type="RefSeq" id="WP_256623704.1">
    <property type="nucleotide sequence ID" value="NZ_JTEO01000010.1"/>
</dbReference>
<dbReference type="GO" id="GO:0051539">
    <property type="term" value="F:4 iron, 4 sulfur cluster binding"/>
    <property type="evidence" value="ECO:0007669"/>
    <property type="project" value="UniProtKB-KW"/>
</dbReference>
<dbReference type="CDD" id="cd01335">
    <property type="entry name" value="Radical_SAM"/>
    <property type="match status" value="1"/>
</dbReference>
<organism evidence="8 9">
    <name type="scientific">Methanolobus chelungpuianus</name>
    <dbReference type="NCBI Taxonomy" id="502115"/>
    <lineage>
        <taxon>Archaea</taxon>
        <taxon>Methanobacteriati</taxon>
        <taxon>Methanobacteriota</taxon>
        <taxon>Stenosarchaea group</taxon>
        <taxon>Methanomicrobia</taxon>
        <taxon>Methanosarcinales</taxon>
        <taxon>Methanosarcinaceae</taxon>
        <taxon>Methanolobus</taxon>
    </lineage>
</organism>
<dbReference type="Gene3D" id="3.20.20.70">
    <property type="entry name" value="Aldolase class I"/>
    <property type="match status" value="1"/>
</dbReference>
<evidence type="ECO:0000256" key="6">
    <source>
        <dbReference type="PIRSR" id="PIRSR004869-50"/>
    </source>
</evidence>
<feature type="domain" description="Radical SAM core" evidence="7">
    <location>
        <begin position="68"/>
        <end position="282"/>
    </location>
</feature>
<dbReference type="InterPro" id="IPR027596">
    <property type="entry name" value="AmmeMemoSam_rS"/>
</dbReference>
<keyword evidence="9" id="KW-1185">Reference proteome</keyword>
<dbReference type="PIRSF" id="PIRSF004869">
    <property type="entry name" value="PflX_prd"/>
    <property type="match status" value="1"/>
</dbReference>
<protein>
    <submittedName>
        <fullName evidence="8">Pyruvate-formate lyase</fullName>
    </submittedName>
</protein>
<keyword evidence="4 6" id="KW-0408">Iron</keyword>
<gene>
    <name evidence="8" type="ORF">PV02_12030</name>
</gene>
<dbReference type="NCBIfam" id="TIGR04337">
    <property type="entry name" value="AmmeMemoSam_rS"/>
    <property type="match status" value="1"/>
</dbReference>
<comment type="cofactor">
    <cofactor evidence="6">
        <name>[4Fe-4S] cluster</name>
        <dbReference type="ChEBI" id="CHEBI:49883"/>
    </cofactor>
    <text evidence="6">Binds 1 [4Fe-4S] cluster. The cluster is coordinated with 3 cysteines and an exchangeable S-adenosyl-L-methionine.</text>
</comment>
<keyword evidence="3 6" id="KW-0479">Metal-binding</keyword>